<keyword evidence="2" id="KW-1185">Reference proteome</keyword>
<protein>
    <submittedName>
        <fullName evidence="1">Uncharacterized protein</fullName>
    </submittedName>
</protein>
<comment type="caution">
    <text evidence="1">The sequence shown here is derived from an EMBL/GenBank/DDBJ whole genome shotgun (WGS) entry which is preliminary data.</text>
</comment>
<gene>
    <name evidence="1" type="ORF">DPMN_146654</name>
</gene>
<dbReference type="AlphaFoldDB" id="A0A9D4F687"/>
<name>A0A9D4F687_DREPO</name>
<organism evidence="1 2">
    <name type="scientific">Dreissena polymorpha</name>
    <name type="common">Zebra mussel</name>
    <name type="synonym">Mytilus polymorpha</name>
    <dbReference type="NCBI Taxonomy" id="45954"/>
    <lineage>
        <taxon>Eukaryota</taxon>
        <taxon>Metazoa</taxon>
        <taxon>Spiralia</taxon>
        <taxon>Lophotrochozoa</taxon>
        <taxon>Mollusca</taxon>
        <taxon>Bivalvia</taxon>
        <taxon>Autobranchia</taxon>
        <taxon>Heteroconchia</taxon>
        <taxon>Euheterodonta</taxon>
        <taxon>Imparidentia</taxon>
        <taxon>Neoheterodontei</taxon>
        <taxon>Myida</taxon>
        <taxon>Dreissenoidea</taxon>
        <taxon>Dreissenidae</taxon>
        <taxon>Dreissena</taxon>
    </lineage>
</organism>
<dbReference type="EMBL" id="JAIWYP010000007">
    <property type="protein sequence ID" value="KAH3793149.1"/>
    <property type="molecule type" value="Genomic_DNA"/>
</dbReference>
<dbReference type="Proteomes" id="UP000828390">
    <property type="component" value="Unassembled WGS sequence"/>
</dbReference>
<reference evidence="1" key="2">
    <citation type="submission" date="2020-11" db="EMBL/GenBank/DDBJ databases">
        <authorList>
            <person name="McCartney M.A."/>
            <person name="Auch B."/>
            <person name="Kono T."/>
            <person name="Mallez S."/>
            <person name="Becker A."/>
            <person name="Gohl D.M."/>
            <person name="Silverstein K.A.T."/>
            <person name="Koren S."/>
            <person name="Bechman K.B."/>
            <person name="Herman A."/>
            <person name="Abrahante J.E."/>
            <person name="Garbe J."/>
        </authorList>
    </citation>
    <scope>NUCLEOTIDE SEQUENCE</scope>
    <source>
        <strain evidence="1">Duluth1</strain>
        <tissue evidence="1">Whole animal</tissue>
    </source>
</reference>
<evidence type="ECO:0000313" key="1">
    <source>
        <dbReference type="EMBL" id="KAH3793149.1"/>
    </source>
</evidence>
<proteinExistence type="predicted"/>
<accession>A0A9D4F687</accession>
<reference evidence="1" key="1">
    <citation type="journal article" date="2019" name="bioRxiv">
        <title>The Genome of the Zebra Mussel, Dreissena polymorpha: A Resource for Invasive Species Research.</title>
        <authorList>
            <person name="McCartney M.A."/>
            <person name="Auch B."/>
            <person name="Kono T."/>
            <person name="Mallez S."/>
            <person name="Zhang Y."/>
            <person name="Obille A."/>
            <person name="Becker A."/>
            <person name="Abrahante J.E."/>
            <person name="Garbe J."/>
            <person name="Badalamenti J.P."/>
            <person name="Herman A."/>
            <person name="Mangelson H."/>
            <person name="Liachko I."/>
            <person name="Sullivan S."/>
            <person name="Sone E.D."/>
            <person name="Koren S."/>
            <person name="Silverstein K.A.T."/>
            <person name="Beckman K.B."/>
            <person name="Gohl D.M."/>
        </authorList>
    </citation>
    <scope>NUCLEOTIDE SEQUENCE</scope>
    <source>
        <strain evidence="1">Duluth1</strain>
        <tissue evidence="1">Whole animal</tissue>
    </source>
</reference>
<sequence length="58" mass="6518">MMFSSQKGLLSFGNTSLFIYPMSRTSDQTSTSASPNHLIYRYQGDKHVCKTEGKTTHT</sequence>
<evidence type="ECO:0000313" key="2">
    <source>
        <dbReference type="Proteomes" id="UP000828390"/>
    </source>
</evidence>